<keyword evidence="2" id="KW-1003">Cell membrane</keyword>
<feature type="transmembrane region" description="Helical" evidence="7">
    <location>
        <begin position="286"/>
        <end position="313"/>
    </location>
</feature>
<dbReference type="PANTHER" id="PTHR30572">
    <property type="entry name" value="MEMBRANE COMPONENT OF TRANSPORTER-RELATED"/>
    <property type="match status" value="1"/>
</dbReference>
<evidence type="ECO:0000259" key="9">
    <source>
        <dbReference type="Pfam" id="PF12704"/>
    </source>
</evidence>
<dbReference type="Pfam" id="PF12704">
    <property type="entry name" value="MacB_PCD"/>
    <property type="match status" value="1"/>
</dbReference>
<comment type="subcellular location">
    <subcellularLocation>
        <location evidence="1">Cell membrane</location>
        <topology evidence="1">Multi-pass membrane protein</topology>
    </subcellularLocation>
</comment>
<dbReference type="GO" id="GO:0005886">
    <property type="term" value="C:plasma membrane"/>
    <property type="evidence" value="ECO:0007669"/>
    <property type="project" value="UniProtKB-SubCell"/>
</dbReference>
<dbReference type="InterPro" id="IPR050250">
    <property type="entry name" value="Macrolide_Exporter_MacB"/>
</dbReference>
<dbReference type="EMBL" id="MGFD01000020">
    <property type="protein sequence ID" value="OGL98702.1"/>
    <property type="molecule type" value="Genomic_DNA"/>
</dbReference>
<protein>
    <recommendedName>
        <fullName evidence="12">Multidrug ABC transporter substrate-binding protein</fullName>
    </recommendedName>
</protein>
<evidence type="ECO:0000256" key="4">
    <source>
        <dbReference type="ARBA" id="ARBA00022989"/>
    </source>
</evidence>
<dbReference type="GO" id="GO:0022857">
    <property type="term" value="F:transmembrane transporter activity"/>
    <property type="evidence" value="ECO:0007669"/>
    <property type="project" value="TreeGrafter"/>
</dbReference>
<evidence type="ECO:0000256" key="2">
    <source>
        <dbReference type="ARBA" id="ARBA00022475"/>
    </source>
</evidence>
<evidence type="ECO:0000313" key="11">
    <source>
        <dbReference type="Proteomes" id="UP000177331"/>
    </source>
</evidence>
<evidence type="ECO:0000256" key="3">
    <source>
        <dbReference type="ARBA" id="ARBA00022692"/>
    </source>
</evidence>
<keyword evidence="4 7" id="KW-1133">Transmembrane helix</keyword>
<comment type="similarity">
    <text evidence="6">Belongs to the ABC-4 integral membrane protein family.</text>
</comment>
<reference evidence="10 11" key="1">
    <citation type="journal article" date="2016" name="Nat. Commun.">
        <title>Thousands of microbial genomes shed light on interconnected biogeochemical processes in an aquifer system.</title>
        <authorList>
            <person name="Anantharaman K."/>
            <person name="Brown C.T."/>
            <person name="Hug L.A."/>
            <person name="Sharon I."/>
            <person name="Castelle C.J."/>
            <person name="Probst A.J."/>
            <person name="Thomas B.C."/>
            <person name="Singh A."/>
            <person name="Wilkins M.J."/>
            <person name="Karaoz U."/>
            <person name="Brodie E.L."/>
            <person name="Williams K.H."/>
            <person name="Hubbard S.S."/>
            <person name="Banfield J.F."/>
        </authorList>
    </citation>
    <scope>NUCLEOTIDE SEQUENCE [LARGE SCALE GENOMIC DNA]</scope>
</reference>
<feature type="domain" description="ABC3 transporter permease C-terminal" evidence="8">
    <location>
        <begin position="293"/>
        <end position="411"/>
    </location>
</feature>
<evidence type="ECO:0000259" key="8">
    <source>
        <dbReference type="Pfam" id="PF02687"/>
    </source>
</evidence>
<accession>A0A1F7W7C6</accession>
<comment type="caution">
    <text evidence="10">The sequence shown here is derived from an EMBL/GenBank/DDBJ whole genome shotgun (WGS) entry which is preliminary data.</text>
</comment>
<dbReference type="AlphaFoldDB" id="A0A1F7W7C6"/>
<dbReference type="InterPro" id="IPR025857">
    <property type="entry name" value="MacB_PCD"/>
</dbReference>
<evidence type="ECO:0000256" key="5">
    <source>
        <dbReference type="ARBA" id="ARBA00023136"/>
    </source>
</evidence>
<feature type="domain" description="MacB-like periplasmic core" evidence="9">
    <location>
        <begin position="26"/>
        <end position="252"/>
    </location>
</feature>
<sequence length="418" mass="45409">MNKQYFLRSFFLALQTFHKSKLRASLTVFGILVGIAMVVIVFAAGAGIRGMIMSQISSFGNNWINIEIKIPETGKMSQENARGIGQGVSITTLTIKDAEQIKKMQNVEDVYAGLATQTVISLQEIKKRPVVFGVSSSYARITTNEIAEGRFFTEDEDQSAASVIVLGSEMKNQLFGNQEAVGNFVKVDGQPYRVVGVFSSIGTAGFIDMDALVYLPIRTVQTSLMGIRHVSWVIAQVKNPALAESTAEEIRTIVRERHEITDPNRDDFAVTTMQESQAIVGTILNALTWLLVALAAISLAVGGVGIMNVMYVSVIERTFEIGLRKAMGATEKHILYQFLIEAVTMTLIGGLLGIVIGVSVSAIVAFGAQQMGYAWPFEISLFSLLLSVGFSTTIGVFFGLYPAKRAAALNPIVALQQE</sequence>
<evidence type="ECO:0000256" key="1">
    <source>
        <dbReference type="ARBA" id="ARBA00004651"/>
    </source>
</evidence>
<evidence type="ECO:0000313" key="10">
    <source>
        <dbReference type="EMBL" id="OGL98702.1"/>
    </source>
</evidence>
<dbReference type="InterPro" id="IPR003838">
    <property type="entry name" value="ABC3_permease_C"/>
</dbReference>
<proteinExistence type="inferred from homology"/>
<keyword evidence="5 7" id="KW-0472">Membrane</keyword>
<dbReference type="STRING" id="1802421.A2318_00275"/>
<feature type="transmembrane region" description="Helical" evidence="7">
    <location>
        <begin position="334"/>
        <end position="367"/>
    </location>
</feature>
<feature type="transmembrane region" description="Helical" evidence="7">
    <location>
        <begin position="26"/>
        <end position="48"/>
    </location>
</feature>
<dbReference type="PANTHER" id="PTHR30572:SF4">
    <property type="entry name" value="ABC TRANSPORTER PERMEASE YTRF"/>
    <property type="match status" value="1"/>
</dbReference>
<dbReference type="Pfam" id="PF02687">
    <property type="entry name" value="FtsX"/>
    <property type="match status" value="1"/>
</dbReference>
<gene>
    <name evidence="10" type="ORF">A2318_00275</name>
</gene>
<dbReference type="Proteomes" id="UP000177331">
    <property type="component" value="Unassembled WGS sequence"/>
</dbReference>
<evidence type="ECO:0000256" key="6">
    <source>
        <dbReference type="ARBA" id="ARBA00038076"/>
    </source>
</evidence>
<keyword evidence="3 7" id="KW-0812">Transmembrane</keyword>
<name>A0A1F7W7C6_9BACT</name>
<feature type="transmembrane region" description="Helical" evidence="7">
    <location>
        <begin position="379"/>
        <end position="401"/>
    </location>
</feature>
<evidence type="ECO:0008006" key="12">
    <source>
        <dbReference type="Google" id="ProtNLM"/>
    </source>
</evidence>
<organism evidence="10 11">
    <name type="scientific">Candidatus Uhrbacteria bacterium RIFOXYB2_FULL_45_11</name>
    <dbReference type="NCBI Taxonomy" id="1802421"/>
    <lineage>
        <taxon>Bacteria</taxon>
        <taxon>Candidatus Uhriibacteriota</taxon>
    </lineage>
</organism>
<evidence type="ECO:0000256" key="7">
    <source>
        <dbReference type="SAM" id="Phobius"/>
    </source>
</evidence>